<evidence type="ECO:0000313" key="3">
    <source>
        <dbReference type="EMBL" id="EME37117.1"/>
    </source>
</evidence>
<feature type="transmembrane region" description="Helical" evidence="2">
    <location>
        <begin position="73"/>
        <end position="92"/>
    </location>
</feature>
<name>M2WF01_9MICC</name>
<keyword evidence="2" id="KW-0812">Transmembrane</keyword>
<sequence>MDDQGTWPVPLSAQDGTDARAFDRQMMDEIRSDPQALQEIGGVKGNVLIVLVPLLAAIVAVVLLLQWMRDGSWVWPAILAVVLIVAGVVWIGRLRAVMGQARQVLGQAATGSVGYGIGIIRELRIGGDAAGVDDDPADHAAEEAPNASGADEFEVSEDEDDDLSSVEVQLTLSVTPGRGKPFTAQLSQRYATVDALRLERGQHGPVRYLLRSPETTAAVDASLSPDAVQRLYRAAALNG</sequence>
<feature type="compositionally biased region" description="Acidic residues" evidence="1">
    <location>
        <begin position="151"/>
        <end position="161"/>
    </location>
</feature>
<evidence type="ECO:0000256" key="2">
    <source>
        <dbReference type="SAM" id="Phobius"/>
    </source>
</evidence>
<dbReference type="STRING" id="71999.KPaMU14_11995"/>
<organism evidence="3 4">
    <name type="scientific">Kocuria palustris PEL</name>
    <dbReference type="NCBI Taxonomy" id="1236550"/>
    <lineage>
        <taxon>Bacteria</taxon>
        <taxon>Bacillati</taxon>
        <taxon>Actinomycetota</taxon>
        <taxon>Actinomycetes</taxon>
        <taxon>Micrococcales</taxon>
        <taxon>Micrococcaceae</taxon>
        <taxon>Kocuria</taxon>
    </lineage>
</organism>
<reference evidence="3 4" key="1">
    <citation type="journal article" date="2014" name="Genome Announc.">
        <title>Draft Genome Sequence of Kocuria palustris PEL.</title>
        <authorList>
            <person name="Sharma G."/>
            <person name="Khatri I."/>
            <person name="Subramanian S."/>
        </authorList>
    </citation>
    <scope>NUCLEOTIDE SEQUENCE [LARGE SCALE GENOMIC DNA]</scope>
    <source>
        <strain evidence="3 4">PEL</strain>
    </source>
</reference>
<comment type="caution">
    <text evidence="3">The sequence shown here is derived from an EMBL/GenBank/DDBJ whole genome shotgun (WGS) entry which is preliminary data.</text>
</comment>
<accession>M2WF01</accession>
<keyword evidence="2" id="KW-0472">Membrane</keyword>
<gene>
    <name evidence="3" type="ORF">C884_02031</name>
</gene>
<keyword evidence="4" id="KW-1185">Reference proteome</keyword>
<keyword evidence="2" id="KW-1133">Transmembrane helix</keyword>
<dbReference type="AlphaFoldDB" id="M2WF01"/>
<evidence type="ECO:0000256" key="1">
    <source>
        <dbReference type="SAM" id="MobiDB-lite"/>
    </source>
</evidence>
<dbReference type="RefSeq" id="WP_006214032.1">
    <property type="nucleotide sequence ID" value="NZ_ANHZ02000005.1"/>
</dbReference>
<feature type="region of interest" description="Disordered" evidence="1">
    <location>
        <begin position="131"/>
        <end position="161"/>
    </location>
</feature>
<dbReference type="Proteomes" id="UP000009877">
    <property type="component" value="Unassembled WGS sequence"/>
</dbReference>
<evidence type="ECO:0000313" key="4">
    <source>
        <dbReference type="Proteomes" id="UP000009877"/>
    </source>
</evidence>
<proteinExistence type="predicted"/>
<protein>
    <submittedName>
        <fullName evidence="3">Uncharacterized protein</fullName>
    </submittedName>
</protein>
<feature type="transmembrane region" description="Helical" evidence="2">
    <location>
        <begin position="47"/>
        <end position="67"/>
    </location>
</feature>
<dbReference type="EMBL" id="ANHZ02000005">
    <property type="protein sequence ID" value="EME37117.1"/>
    <property type="molecule type" value="Genomic_DNA"/>
</dbReference>